<accession>A0A550BSZ3</accession>
<dbReference type="Proteomes" id="UP000320762">
    <property type="component" value="Unassembled WGS sequence"/>
</dbReference>
<gene>
    <name evidence="1" type="ORF">BD626DRAFT_576922</name>
</gene>
<dbReference type="EMBL" id="VDMD01000106">
    <property type="protein sequence ID" value="TRM55631.1"/>
    <property type="molecule type" value="Genomic_DNA"/>
</dbReference>
<organism evidence="1 2">
    <name type="scientific">Schizophyllum amplum</name>
    <dbReference type="NCBI Taxonomy" id="97359"/>
    <lineage>
        <taxon>Eukaryota</taxon>
        <taxon>Fungi</taxon>
        <taxon>Dikarya</taxon>
        <taxon>Basidiomycota</taxon>
        <taxon>Agaricomycotina</taxon>
        <taxon>Agaricomycetes</taxon>
        <taxon>Agaricomycetidae</taxon>
        <taxon>Agaricales</taxon>
        <taxon>Schizophyllaceae</taxon>
        <taxon>Schizophyllum</taxon>
    </lineage>
</organism>
<reference evidence="1 2" key="1">
    <citation type="journal article" date="2019" name="New Phytol.">
        <title>Comparative genomics reveals unique wood-decay strategies and fruiting body development in the Schizophyllaceae.</title>
        <authorList>
            <person name="Almasi E."/>
            <person name="Sahu N."/>
            <person name="Krizsan K."/>
            <person name="Balint B."/>
            <person name="Kovacs G.M."/>
            <person name="Kiss B."/>
            <person name="Cseklye J."/>
            <person name="Drula E."/>
            <person name="Henrissat B."/>
            <person name="Nagy I."/>
            <person name="Chovatia M."/>
            <person name="Adam C."/>
            <person name="LaButti K."/>
            <person name="Lipzen A."/>
            <person name="Riley R."/>
            <person name="Grigoriev I.V."/>
            <person name="Nagy L.G."/>
        </authorList>
    </citation>
    <scope>NUCLEOTIDE SEQUENCE [LARGE SCALE GENOMIC DNA]</scope>
    <source>
        <strain evidence="1 2">NL-1724</strain>
    </source>
</reference>
<name>A0A550BSZ3_9AGAR</name>
<proteinExistence type="predicted"/>
<dbReference type="OrthoDB" id="2631350at2759"/>
<evidence type="ECO:0000313" key="1">
    <source>
        <dbReference type="EMBL" id="TRM55631.1"/>
    </source>
</evidence>
<dbReference type="AlphaFoldDB" id="A0A550BSZ3"/>
<comment type="caution">
    <text evidence="1">The sequence shown here is derived from an EMBL/GenBank/DDBJ whole genome shotgun (WGS) entry which is preliminary data.</text>
</comment>
<protein>
    <submittedName>
        <fullName evidence="1">Uncharacterized protein</fullName>
    </submittedName>
</protein>
<sequence length="406" mass="44765">MSYMESFWVHQLLLTLQGPDDSLTDVEYSRLVSYVARIKVLKGWNHKPEVHPLIDERLLRSAPQKRPILPNMHTLHIGWATETTLDGIDTEVQASDNGSDVVLAMVHDYYSFTPLETLGVFAPISHIRSLAKAPPVTLPGPVPKKSPALAPGFPLHLHELQHYDLRLRDSIDEWKWEAGQLEARRFFRLLRDRVDCNSLTMLRVTTGRGGDIHPRKLFWDLRGATACNFSLSSHTEPSSPLDNIPHPHQAHTHALARGLVTLPAASLPCPRPGTSLHALATFKPSHGPNVSFSLSKMTPFQHRPNIVADGCKSTHIRAGVPVNRWGSLGQAMVVWGDGERGGLRGNVAAHEGEVAMTGLGETQDCSDGFGESGMTDEWVLELTVLSYFDPPACSAALYLDGFRALT</sequence>
<evidence type="ECO:0000313" key="2">
    <source>
        <dbReference type="Proteomes" id="UP000320762"/>
    </source>
</evidence>
<keyword evidence="2" id="KW-1185">Reference proteome</keyword>